<sequence>MSALDRIVSLILRAAEVAFAIIVAAVTGYYLHGSNSSAWSLGRYIYTEVVAGISILLGLLWLLPFASTFSHWPADIFISLLWWASFALLVNATGSSCGAIFNWQNVAFTGEDQCGRFKADIAFAFLSAVLWLASALVGLFWTGRHERRVRRSRV</sequence>
<dbReference type="PANTHER" id="PTHR39608:SF1">
    <property type="entry name" value="INTEGRAL MEMBRANE PROTEIN (AFU_ORTHOLOGUE AFUA_5G08640)"/>
    <property type="match status" value="1"/>
</dbReference>
<keyword evidence="4 5" id="KW-0472">Membrane</keyword>
<dbReference type="GO" id="GO:0016020">
    <property type="term" value="C:membrane"/>
    <property type="evidence" value="ECO:0007669"/>
    <property type="project" value="UniProtKB-SubCell"/>
</dbReference>
<evidence type="ECO:0000256" key="2">
    <source>
        <dbReference type="ARBA" id="ARBA00022692"/>
    </source>
</evidence>
<evidence type="ECO:0000313" key="8">
    <source>
        <dbReference type="Proteomes" id="UP000253664"/>
    </source>
</evidence>
<feature type="transmembrane region" description="Helical" evidence="5">
    <location>
        <begin position="12"/>
        <end position="32"/>
    </location>
</feature>
<feature type="transmembrane region" description="Helical" evidence="5">
    <location>
        <begin position="76"/>
        <end position="101"/>
    </location>
</feature>
<keyword evidence="2 5" id="KW-0812">Transmembrane</keyword>
<dbReference type="Proteomes" id="UP000253664">
    <property type="component" value="Unassembled WGS sequence"/>
</dbReference>
<dbReference type="Pfam" id="PF01284">
    <property type="entry name" value="MARVEL"/>
    <property type="match status" value="1"/>
</dbReference>
<comment type="caution">
    <text evidence="7">The sequence shown here is derived from an EMBL/GenBank/DDBJ whole genome shotgun (WGS) entry which is preliminary data.</text>
</comment>
<evidence type="ECO:0000313" key="7">
    <source>
        <dbReference type="EMBL" id="RCI09330.1"/>
    </source>
</evidence>
<name>A0A367L4I1_9HYPO</name>
<keyword evidence="8" id="KW-1185">Reference proteome</keyword>
<feature type="domain" description="MARVEL" evidence="6">
    <location>
        <begin position="8"/>
        <end position="136"/>
    </location>
</feature>
<dbReference type="OrthoDB" id="4074965at2759"/>
<evidence type="ECO:0000259" key="6">
    <source>
        <dbReference type="Pfam" id="PF01284"/>
    </source>
</evidence>
<dbReference type="InterPro" id="IPR008253">
    <property type="entry name" value="Marvel"/>
</dbReference>
<accession>A0A367L4I1</accession>
<dbReference type="PANTHER" id="PTHR39608">
    <property type="entry name" value="INTEGRAL MEMBRANE PROTEIN (AFU_ORTHOLOGUE AFUA_5G08640)"/>
    <property type="match status" value="1"/>
</dbReference>
<feature type="transmembrane region" description="Helical" evidence="5">
    <location>
        <begin position="121"/>
        <end position="143"/>
    </location>
</feature>
<evidence type="ECO:0000256" key="3">
    <source>
        <dbReference type="ARBA" id="ARBA00022989"/>
    </source>
</evidence>
<evidence type="ECO:0000256" key="1">
    <source>
        <dbReference type="ARBA" id="ARBA00004141"/>
    </source>
</evidence>
<evidence type="ECO:0000256" key="4">
    <source>
        <dbReference type="ARBA" id="ARBA00023136"/>
    </source>
</evidence>
<feature type="transmembrane region" description="Helical" evidence="5">
    <location>
        <begin position="44"/>
        <end position="64"/>
    </location>
</feature>
<comment type="subcellular location">
    <subcellularLocation>
        <location evidence="1">Membrane</location>
        <topology evidence="1">Multi-pass membrane protein</topology>
    </subcellularLocation>
</comment>
<evidence type="ECO:0000256" key="5">
    <source>
        <dbReference type="SAM" id="Phobius"/>
    </source>
</evidence>
<proteinExistence type="predicted"/>
<protein>
    <recommendedName>
        <fullName evidence="6">MARVEL domain-containing protein</fullName>
    </recommendedName>
</protein>
<reference evidence="7 8" key="1">
    <citation type="journal article" date="2015" name="BMC Genomics">
        <title>Insights from the genome of Ophiocordyceps polyrhachis-furcata to pathogenicity and host specificity in insect fungi.</title>
        <authorList>
            <person name="Wichadakul D."/>
            <person name="Kobmoo N."/>
            <person name="Ingsriswang S."/>
            <person name="Tangphatsornruang S."/>
            <person name="Chantasingh D."/>
            <person name="Luangsa-ard J.J."/>
            <person name="Eurwilaichitr L."/>
        </authorList>
    </citation>
    <scope>NUCLEOTIDE SEQUENCE [LARGE SCALE GENOMIC DNA]</scope>
    <source>
        <strain evidence="7 8">BCC 54312</strain>
    </source>
</reference>
<organism evidence="7 8">
    <name type="scientific">Ophiocordyceps polyrhachis-furcata BCC 54312</name>
    <dbReference type="NCBI Taxonomy" id="1330021"/>
    <lineage>
        <taxon>Eukaryota</taxon>
        <taxon>Fungi</taxon>
        <taxon>Dikarya</taxon>
        <taxon>Ascomycota</taxon>
        <taxon>Pezizomycotina</taxon>
        <taxon>Sordariomycetes</taxon>
        <taxon>Hypocreomycetidae</taxon>
        <taxon>Hypocreales</taxon>
        <taxon>Ophiocordycipitaceae</taxon>
        <taxon>Ophiocordyceps</taxon>
    </lineage>
</organism>
<gene>
    <name evidence="7" type="ORF">L249_1417</name>
</gene>
<dbReference type="EMBL" id="LKCN02000016">
    <property type="protein sequence ID" value="RCI09330.1"/>
    <property type="molecule type" value="Genomic_DNA"/>
</dbReference>
<keyword evidence="3 5" id="KW-1133">Transmembrane helix</keyword>
<dbReference type="AlphaFoldDB" id="A0A367L4I1"/>